<evidence type="ECO:0000256" key="1">
    <source>
        <dbReference type="SAM" id="Phobius"/>
    </source>
</evidence>
<dbReference type="AlphaFoldDB" id="U4KZW2"/>
<evidence type="ECO:0000313" key="2">
    <source>
        <dbReference type="EMBL" id="CCX07305.1"/>
    </source>
</evidence>
<dbReference type="Proteomes" id="UP000018144">
    <property type="component" value="Unassembled WGS sequence"/>
</dbReference>
<evidence type="ECO:0000313" key="3">
    <source>
        <dbReference type="Proteomes" id="UP000018144"/>
    </source>
</evidence>
<organism evidence="2 3">
    <name type="scientific">Pyronema omphalodes (strain CBS 100304)</name>
    <name type="common">Pyronema confluens</name>
    <dbReference type="NCBI Taxonomy" id="1076935"/>
    <lineage>
        <taxon>Eukaryota</taxon>
        <taxon>Fungi</taxon>
        <taxon>Dikarya</taxon>
        <taxon>Ascomycota</taxon>
        <taxon>Pezizomycotina</taxon>
        <taxon>Pezizomycetes</taxon>
        <taxon>Pezizales</taxon>
        <taxon>Pyronemataceae</taxon>
        <taxon>Pyronema</taxon>
    </lineage>
</organism>
<proteinExistence type="predicted"/>
<keyword evidence="1" id="KW-0812">Transmembrane</keyword>
<keyword evidence="1" id="KW-1133">Transmembrane helix</keyword>
<dbReference type="EMBL" id="HF935349">
    <property type="protein sequence ID" value="CCX07305.1"/>
    <property type="molecule type" value="Genomic_DNA"/>
</dbReference>
<feature type="transmembrane region" description="Helical" evidence="1">
    <location>
        <begin position="6"/>
        <end position="25"/>
    </location>
</feature>
<accession>U4KZW2</accession>
<protein>
    <submittedName>
        <fullName evidence="2">Uncharacterized protein</fullName>
    </submittedName>
</protein>
<reference evidence="2 3" key="1">
    <citation type="journal article" date="2013" name="PLoS Genet.">
        <title>The genome and development-dependent transcriptomes of Pyronema confluens: a window into fungal evolution.</title>
        <authorList>
            <person name="Traeger S."/>
            <person name="Altegoer F."/>
            <person name="Freitag M."/>
            <person name="Gabaldon T."/>
            <person name="Kempken F."/>
            <person name="Kumar A."/>
            <person name="Marcet-Houben M."/>
            <person name="Poggeler S."/>
            <person name="Stajich J.E."/>
            <person name="Nowrousian M."/>
        </authorList>
    </citation>
    <scope>NUCLEOTIDE SEQUENCE [LARGE SCALE GENOMIC DNA]</scope>
    <source>
        <strain evidence="3">CBS 100304</strain>
        <tissue evidence="2">Vegetative mycelium</tissue>
    </source>
</reference>
<gene>
    <name evidence="2" type="ORF">PCON_06894</name>
</gene>
<sequence>MKLKYFIIFLVFYFAILLGTQLWLVHHGKLSKKLRPTPIGLKQQVMGTGREDGKEMWEQQRWPNYFEYREGELTKRQVVGEIMMLDEPADKVAKLESMLGKQKEVPGPPPLYKYLRFRWGFGK</sequence>
<keyword evidence="1" id="KW-0472">Membrane</keyword>
<keyword evidence="3" id="KW-1185">Reference proteome</keyword>
<name>U4KZW2_PYROM</name>